<dbReference type="EMBL" id="FWEV01000339">
    <property type="protein sequence ID" value="SLM33172.1"/>
    <property type="molecule type" value="Genomic_DNA"/>
</dbReference>
<proteinExistence type="predicted"/>
<name>A0A1W1HLC9_9BACT</name>
<evidence type="ECO:0000313" key="1">
    <source>
        <dbReference type="EMBL" id="SLM33172.1"/>
    </source>
</evidence>
<dbReference type="OrthoDB" id="122670at2"/>
<dbReference type="RefSeq" id="WP_080803362.1">
    <property type="nucleotide sequence ID" value="NZ_LT828544.1"/>
</dbReference>
<evidence type="ECO:0008006" key="3">
    <source>
        <dbReference type="Google" id="ProtNLM"/>
    </source>
</evidence>
<sequence>MPRIAFFFGISIYMYLDDHGIPHCHGIFGDYAASFAIEQGNILAGQMPPKQEKKIREWILLNQEELMDKWNELTT</sequence>
<dbReference type="Pfam" id="PF13711">
    <property type="entry name" value="DUF4160"/>
    <property type="match status" value="1"/>
</dbReference>
<evidence type="ECO:0000313" key="2">
    <source>
        <dbReference type="Proteomes" id="UP000191931"/>
    </source>
</evidence>
<keyword evidence="2" id="KW-1185">Reference proteome</keyword>
<organism evidence="1 2">
    <name type="scientific">Desulfamplus magnetovallimortis</name>
    <dbReference type="NCBI Taxonomy" id="1246637"/>
    <lineage>
        <taxon>Bacteria</taxon>
        <taxon>Pseudomonadati</taxon>
        <taxon>Thermodesulfobacteriota</taxon>
        <taxon>Desulfobacteria</taxon>
        <taxon>Desulfobacterales</taxon>
        <taxon>Desulfobacteraceae</taxon>
        <taxon>Desulfamplus</taxon>
    </lineage>
</organism>
<accession>A0A1W1HLC9</accession>
<protein>
    <recommendedName>
        <fullName evidence="3">DUF4160 domain-containing protein</fullName>
    </recommendedName>
</protein>
<dbReference type="Proteomes" id="UP000191931">
    <property type="component" value="Unassembled WGS sequence"/>
</dbReference>
<gene>
    <name evidence="1" type="ORF">MTBBW1_920003</name>
</gene>
<reference evidence="1 2" key="1">
    <citation type="submission" date="2017-03" db="EMBL/GenBank/DDBJ databases">
        <authorList>
            <person name="Afonso C.L."/>
            <person name="Miller P.J."/>
            <person name="Scott M.A."/>
            <person name="Spackman E."/>
            <person name="Goraichik I."/>
            <person name="Dimitrov K.M."/>
            <person name="Suarez D.L."/>
            <person name="Swayne D.E."/>
        </authorList>
    </citation>
    <scope>NUCLEOTIDE SEQUENCE [LARGE SCALE GENOMIC DNA]</scope>
    <source>
        <strain evidence="1">PRJEB14757</strain>
    </source>
</reference>
<dbReference type="AlphaFoldDB" id="A0A1W1HLC9"/>
<dbReference type="InterPro" id="IPR025427">
    <property type="entry name" value="DUF4160"/>
</dbReference>
<dbReference type="STRING" id="1246637.MTBBW1_920003"/>